<evidence type="ECO:0000256" key="5">
    <source>
        <dbReference type="ARBA" id="ARBA00022989"/>
    </source>
</evidence>
<keyword evidence="6 7" id="KW-0472">Membrane</keyword>
<dbReference type="SUPFAM" id="SSF161098">
    <property type="entry name" value="MetI-like"/>
    <property type="match status" value="1"/>
</dbReference>
<feature type="transmembrane region" description="Helical" evidence="7">
    <location>
        <begin position="175"/>
        <end position="195"/>
    </location>
</feature>
<dbReference type="PANTHER" id="PTHR30151">
    <property type="entry name" value="ALKANE SULFONATE ABC TRANSPORTER-RELATED, MEMBRANE SUBUNIT"/>
    <property type="match status" value="1"/>
</dbReference>
<keyword evidence="2 7" id="KW-0813">Transport</keyword>
<dbReference type="GO" id="GO:0005886">
    <property type="term" value="C:plasma membrane"/>
    <property type="evidence" value="ECO:0007669"/>
    <property type="project" value="UniProtKB-SubCell"/>
</dbReference>
<evidence type="ECO:0000256" key="2">
    <source>
        <dbReference type="ARBA" id="ARBA00022448"/>
    </source>
</evidence>
<dbReference type="InterPro" id="IPR000515">
    <property type="entry name" value="MetI-like"/>
</dbReference>
<evidence type="ECO:0000256" key="7">
    <source>
        <dbReference type="RuleBase" id="RU363032"/>
    </source>
</evidence>
<dbReference type="Pfam" id="PF00528">
    <property type="entry name" value="BPD_transp_1"/>
    <property type="match status" value="1"/>
</dbReference>
<evidence type="ECO:0000259" key="8">
    <source>
        <dbReference type="PROSITE" id="PS50928"/>
    </source>
</evidence>
<evidence type="ECO:0000256" key="1">
    <source>
        <dbReference type="ARBA" id="ARBA00004651"/>
    </source>
</evidence>
<evidence type="ECO:0000256" key="3">
    <source>
        <dbReference type="ARBA" id="ARBA00022475"/>
    </source>
</evidence>
<dbReference type="CDD" id="cd06261">
    <property type="entry name" value="TM_PBP2"/>
    <property type="match status" value="1"/>
</dbReference>
<evidence type="ECO:0000313" key="9">
    <source>
        <dbReference type="EMBL" id="MQT12018.1"/>
    </source>
</evidence>
<feature type="domain" description="ABC transmembrane type-1" evidence="8">
    <location>
        <begin position="137"/>
        <end position="318"/>
    </location>
</feature>
<keyword evidence="3" id="KW-1003">Cell membrane</keyword>
<dbReference type="Gene3D" id="1.10.3720.10">
    <property type="entry name" value="MetI-like"/>
    <property type="match status" value="1"/>
</dbReference>
<sequence length="332" mass="35354">MSDASGAVRAGAAGAAAPALDGVWRTGLAAAATWALTAAVTAAFPDVVRWGSTLLFAWITGIGAVLLLALAFTVQRLGRAGRLLVHYGPWLVALGLWFALWELTTAKLGWLPKPFFSPPQGLLNVYVSDAPRLLICIAYTLRLWAIGFGSGILVGFVVGVGLGWSRRFAYWGMPILKLIGPVPATAWIPCTFFFFPTTFAASVFIVALAGGIPVAILTASGVGAVNRAFYDVARTLGANDRFLVLKVAIPAALPNVFVGLFMGLYYSFAVLVVAEMLGAKYGLGWYIQFMTSYSAYASVYAALIIMAVLCSGIVKLLFVGRDRLLSWQKGIL</sequence>
<feature type="transmembrane region" description="Helical" evidence="7">
    <location>
        <begin position="247"/>
        <end position="273"/>
    </location>
</feature>
<comment type="caution">
    <text evidence="9">The sequence shown here is derived from an EMBL/GenBank/DDBJ whole genome shotgun (WGS) entry which is preliminary data.</text>
</comment>
<name>A0A6A7Y0J3_9HYPH</name>
<keyword evidence="5 7" id="KW-1133">Transmembrane helix</keyword>
<dbReference type="PANTHER" id="PTHR30151:SF0">
    <property type="entry name" value="ABC TRANSPORTER PERMEASE PROTEIN MJ0413-RELATED"/>
    <property type="match status" value="1"/>
</dbReference>
<accession>A0A6A7Y0J3</accession>
<dbReference type="Proteomes" id="UP000332515">
    <property type="component" value="Unassembled WGS sequence"/>
</dbReference>
<feature type="transmembrane region" description="Helical" evidence="7">
    <location>
        <begin position="293"/>
        <end position="318"/>
    </location>
</feature>
<evidence type="ECO:0000256" key="6">
    <source>
        <dbReference type="ARBA" id="ARBA00023136"/>
    </source>
</evidence>
<keyword evidence="10" id="KW-1185">Reference proteome</keyword>
<organism evidence="9 10">
    <name type="scientific">Segnochrobactrum spirostomi</name>
    <dbReference type="NCBI Taxonomy" id="2608987"/>
    <lineage>
        <taxon>Bacteria</taxon>
        <taxon>Pseudomonadati</taxon>
        <taxon>Pseudomonadota</taxon>
        <taxon>Alphaproteobacteria</taxon>
        <taxon>Hyphomicrobiales</taxon>
        <taxon>Segnochrobactraceae</taxon>
        <taxon>Segnochrobactrum</taxon>
    </lineage>
</organism>
<feature type="transmembrane region" description="Helical" evidence="7">
    <location>
        <begin position="54"/>
        <end position="72"/>
    </location>
</feature>
<dbReference type="PROSITE" id="PS50928">
    <property type="entry name" value="ABC_TM1"/>
    <property type="match status" value="1"/>
</dbReference>
<evidence type="ECO:0000313" key="10">
    <source>
        <dbReference type="Proteomes" id="UP000332515"/>
    </source>
</evidence>
<protein>
    <submittedName>
        <fullName evidence="9">ABC transporter permease subunit</fullName>
    </submittedName>
</protein>
<reference evidence="9 10" key="1">
    <citation type="submission" date="2019-09" db="EMBL/GenBank/DDBJ databases">
        <title>Segnochrobactrum spirostomi gen. nov., sp. nov., isolated from the ciliate Spirostomum cf. yagiui and description of a novel family, Segnochrobactraceae fam. nov. within the order Rhizobiales of the class Alphaproteobacteria.</title>
        <authorList>
            <person name="Akter S."/>
            <person name="Shazib S.U.A."/>
            <person name="Shin M.K."/>
        </authorList>
    </citation>
    <scope>NUCLEOTIDE SEQUENCE [LARGE SCALE GENOMIC DNA]</scope>
    <source>
        <strain evidence="9 10">Sp-1</strain>
    </source>
</reference>
<feature type="transmembrane region" description="Helical" evidence="7">
    <location>
        <begin position="84"/>
        <end position="101"/>
    </location>
</feature>
<comment type="similarity">
    <text evidence="7">Belongs to the binding-protein-dependent transport system permease family.</text>
</comment>
<keyword evidence="4 7" id="KW-0812">Transmembrane</keyword>
<dbReference type="RefSeq" id="WP_153479344.1">
    <property type="nucleotide sequence ID" value="NZ_VWNA01000001.1"/>
</dbReference>
<gene>
    <name evidence="9" type="ORF">F0357_04900</name>
</gene>
<dbReference type="EMBL" id="VWNA01000001">
    <property type="protein sequence ID" value="MQT12018.1"/>
    <property type="molecule type" value="Genomic_DNA"/>
</dbReference>
<dbReference type="InterPro" id="IPR035906">
    <property type="entry name" value="MetI-like_sf"/>
</dbReference>
<proteinExistence type="inferred from homology"/>
<comment type="subcellular location">
    <subcellularLocation>
        <location evidence="1 7">Cell membrane</location>
        <topology evidence="1 7">Multi-pass membrane protein</topology>
    </subcellularLocation>
</comment>
<dbReference type="GO" id="GO:0055085">
    <property type="term" value="P:transmembrane transport"/>
    <property type="evidence" value="ECO:0007669"/>
    <property type="project" value="InterPro"/>
</dbReference>
<feature type="transmembrane region" description="Helical" evidence="7">
    <location>
        <begin position="201"/>
        <end position="226"/>
    </location>
</feature>
<dbReference type="AlphaFoldDB" id="A0A6A7Y0J3"/>
<evidence type="ECO:0000256" key="4">
    <source>
        <dbReference type="ARBA" id="ARBA00022692"/>
    </source>
</evidence>
<feature type="transmembrane region" description="Helical" evidence="7">
    <location>
        <begin position="141"/>
        <end position="163"/>
    </location>
</feature>